<dbReference type="SUPFAM" id="SSF52172">
    <property type="entry name" value="CheY-like"/>
    <property type="match status" value="1"/>
</dbReference>
<dbReference type="InterPro" id="IPR001610">
    <property type="entry name" value="PAC"/>
</dbReference>
<evidence type="ECO:0000256" key="1">
    <source>
        <dbReference type="ARBA" id="ARBA00000085"/>
    </source>
</evidence>
<feature type="domain" description="PAC" evidence="14">
    <location>
        <begin position="242"/>
        <end position="294"/>
    </location>
</feature>
<keyword evidence="5" id="KW-0547">Nucleotide-binding</keyword>
<dbReference type="NCBIfam" id="TIGR00229">
    <property type="entry name" value="sensory_box"/>
    <property type="match status" value="2"/>
</dbReference>
<evidence type="ECO:0000256" key="3">
    <source>
        <dbReference type="ARBA" id="ARBA00022553"/>
    </source>
</evidence>
<feature type="modified residue" description="4-aspartylphosphate" evidence="9">
    <location>
        <position position="587"/>
    </location>
</feature>
<evidence type="ECO:0000256" key="2">
    <source>
        <dbReference type="ARBA" id="ARBA00012438"/>
    </source>
</evidence>
<dbReference type="SUPFAM" id="SSF55785">
    <property type="entry name" value="PYP-like sensor domain (PAS domain)"/>
    <property type="match status" value="2"/>
</dbReference>
<dbReference type="PRINTS" id="PR00344">
    <property type="entry name" value="BCTRLSENSOR"/>
</dbReference>
<dbReference type="InterPro" id="IPR000700">
    <property type="entry name" value="PAS-assoc_C"/>
</dbReference>
<keyword evidence="10" id="KW-0472">Membrane</keyword>
<evidence type="ECO:0000256" key="7">
    <source>
        <dbReference type="ARBA" id="ARBA00022840"/>
    </source>
</evidence>
<evidence type="ECO:0000259" key="14">
    <source>
        <dbReference type="PROSITE" id="PS50113"/>
    </source>
</evidence>
<keyword evidence="6" id="KW-0418">Kinase</keyword>
<keyword evidence="10" id="KW-0812">Transmembrane</keyword>
<dbReference type="GO" id="GO:0000155">
    <property type="term" value="F:phosphorelay sensor kinase activity"/>
    <property type="evidence" value="ECO:0007669"/>
    <property type="project" value="InterPro"/>
</dbReference>
<dbReference type="PROSITE" id="PS50109">
    <property type="entry name" value="HIS_KIN"/>
    <property type="match status" value="1"/>
</dbReference>
<dbReference type="EMBL" id="JMFG01000001">
    <property type="protein sequence ID" value="KDA55052.1"/>
    <property type="molecule type" value="Genomic_DNA"/>
</dbReference>
<dbReference type="InterPro" id="IPR000014">
    <property type="entry name" value="PAS"/>
</dbReference>
<feature type="domain" description="PAC" evidence="14">
    <location>
        <begin position="123"/>
        <end position="173"/>
    </location>
</feature>
<dbReference type="Gene3D" id="3.40.50.2300">
    <property type="match status" value="1"/>
</dbReference>
<organism evidence="15 16">
    <name type="scientific">Thermoanaerobaculum aquaticum</name>
    <dbReference type="NCBI Taxonomy" id="1312852"/>
    <lineage>
        <taxon>Bacteria</taxon>
        <taxon>Pseudomonadati</taxon>
        <taxon>Acidobacteriota</taxon>
        <taxon>Thermoanaerobaculia</taxon>
        <taxon>Thermoanaerobaculales</taxon>
        <taxon>Thermoanaerobaculaceae</taxon>
        <taxon>Thermoanaerobaculum</taxon>
    </lineage>
</organism>
<dbReference type="CDD" id="cd00082">
    <property type="entry name" value="HisKA"/>
    <property type="match status" value="1"/>
</dbReference>
<dbReference type="Pfam" id="PF00072">
    <property type="entry name" value="Response_reg"/>
    <property type="match status" value="1"/>
</dbReference>
<feature type="domain" description="PAS" evidence="13">
    <location>
        <begin position="51"/>
        <end position="103"/>
    </location>
</feature>
<evidence type="ECO:0000259" key="13">
    <source>
        <dbReference type="PROSITE" id="PS50112"/>
    </source>
</evidence>
<dbReference type="PROSITE" id="PS50110">
    <property type="entry name" value="RESPONSE_REGULATORY"/>
    <property type="match status" value="1"/>
</dbReference>
<feature type="transmembrane region" description="Helical" evidence="10">
    <location>
        <begin position="20"/>
        <end position="41"/>
    </location>
</feature>
<dbReference type="RefSeq" id="WP_038046107.1">
    <property type="nucleotide sequence ID" value="NZ_JMFG01000001.1"/>
</dbReference>
<dbReference type="PANTHER" id="PTHR43065:SF42">
    <property type="entry name" value="TWO-COMPONENT SENSOR PPRA"/>
    <property type="match status" value="1"/>
</dbReference>
<dbReference type="InterPro" id="IPR003661">
    <property type="entry name" value="HisK_dim/P_dom"/>
</dbReference>
<proteinExistence type="predicted"/>
<reference evidence="15 16" key="1">
    <citation type="submission" date="2014-04" db="EMBL/GenBank/DDBJ databases">
        <title>The Genome Sequence of Thermoanaerobaculum aquaticum MP-01, The First Cultivated Group 23 Acidobacterium.</title>
        <authorList>
            <person name="Stamps B.W."/>
            <person name="Losey N.A."/>
            <person name="Lawson P.A."/>
            <person name="Stevenson B.S."/>
        </authorList>
    </citation>
    <scope>NUCLEOTIDE SEQUENCE [LARGE SCALE GENOMIC DNA]</scope>
    <source>
        <strain evidence="15 16">MP-01</strain>
    </source>
</reference>
<dbReference type="InterPro" id="IPR013767">
    <property type="entry name" value="PAS_fold"/>
</dbReference>
<dbReference type="SMART" id="SM00388">
    <property type="entry name" value="HisKA"/>
    <property type="match status" value="1"/>
</dbReference>
<dbReference type="InterPro" id="IPR035965">
    <property type="entry name" value="PAS-like_dom_sf"/>
</dbReference>
<dbReference type="OrthoDB" id="9815750at2"/>
<dbReference type="SMART" id="SM00086">
    <property type="entry name" value="PAC"/>
    <property type="match status" value="2"/>
</dbReference>
<keyword evidence="8" id="KW-0902">Two-component regulatory system</keyword>
<dbReference type="GO" id="GO:0006355">
    <property type="term" value="P:regulation of DNA-templated transcription"/>
    <property type="evidence" value="ECO:0007669"/>
    <property type="project" value="InterPro"/>
</dbReference>
<dbReference type="SMART" id="SM00448">
    <property type="entry name" value="REC"/>
    <property type="match status" value="1"/>
</dbReference>
<dbReference type="SUPFAM" id="SSF55874">
    <property type="entry name" value="ATPase domain of HSP90 chaperone/DNA topoisomerase II/histidine kinase"/>
    <property type="match status" value="1"/>
</dbReference>
<feature type="domain" description="PAS" evidence="13">
    <location>
        <begin position="170"/>
        <end position="241"/>
    </location>
</feature>
<evidence type="ECO:0000256" key="10">
    <source>
        <dbReference type="SAM" id="Phobius"/>
    </source>
</evidence>
<evidence type="ECO:0000259" key="11">
    <source>
        <dbReference type="PROSITE" id="PS50109"/>
    </source>
</evidence>
<dbReference type="InterPro" id="IPR004358">
    <property type="entry name" value="Sig_transdc_His_kin-like_C"/>
</dbReference>
<name>A0A062XR24_9BACT</name>
<dbReference type="Pfam" id="PF00989">
    <property type="entry name" value="PAS"/>
    <property type="match status" value="2"/>
</dbReference>
<dbReference type="AlphaFoldDB" id="A0A062XR24"/>
<comment type="catalytic activity">
    <reaction evidence="1">
        <text>ATP + protein L-histidine = ADP + protein N-phospho-L-histidine.</text>
        <dbReference type="EC" id="2.7.13.3"/>
    </reaction>
</comment>
<evidence type="ECO:0000256" key="4">
    <source>
        <dbReference type="ARBA" id="ARBA00022679"/>
    </source>
</evidence>
<dbReference type="Gene3D" id="1.10.287.130">
    <property type="match status" value="1"/>
</dbReference>
<keyword evidence="10" id="KW-1133">Transmembrane helix</keyword>
<keyword evidence="7" id="KW-0067">ATP-binding</keyword>
<evidence type="ECO:0000256" key="6">
    <source>
        <dbReference type="ARBA" id="ARBA00022777"/>
    </source>
</evidence>
<dbReference type="InterPro" id="IPR036097">
    <property type="entry name" value="HisK_dim/P_sf"/>
</dbReference>
<dbReference type="STRING" id="1312852.EG19_00065"/>
<dbReference type="Gene3D" id="3.30.450.20">
    <property type="entry name" value="PAS domain"/>
    <property type="match status" value="2"/>
</dbReference>
<dbReference type="InterPro" id="IPR001789">
    <property type="entry name" value="Sig_transdc_resp-reg_receiver"/>
</dbReference>
<accession>A0A062XR24</accession>
<keyword evidence="3 9" id="KW-0597">Phosphoprotein</keyword>
<protein>
    <recommendedName>
        <fullName evidence="2">histidine kinase</fullName>
        <ecNumber evidence="2">2.7.13.3</ecNumber>
    </recommendedName>
</protein>
<dbReference type="CDD" id="cd00130">
    <property type="entry name" value="PAS"/>
    <property type="match status" value="2"/>
</dbReference>
<dbReference type="EC" id="2.7.13.3" evidence="2"/>
<feature type="domain" description="Response regulatory" evidence="12">
    <location>
        <begin position="538"/>
        <end position="652"/>
    </location>
</feature>
<dbReference type="PROSITE" id="PS50112">
    <property type="entry name" value="PAS"/>
    <property type="match status" value="2"/>
</dbReference>
<dbReference type="SMART" id="SM00091">
    <property type="entry name" value="PAS"/>
    <property type="match status" value="2"/>
</dbReference>
<dbReference type="Pfam" id="PF02518">
    <property type="entry name" value="HATPase_c"/>
    <property type="match status" value="1"/>
</dbReference>
<comment type="caution">
    <text evidence="15">The sequence shown here is derived from an EMBL/GenBank/DDBJ whole genome shotgun (WGS) entry which is preliminary data.</text>
</comment>
<evidence type="ECO:0000259" key="12">
    <source>
        <dbReference type="PROSITE" id="PS50110"/>
    </source>
</evidence>
<dbReference type="InterPro" id="IPR036890">
    <property type="entry name" value="HATPase_C_sf"/>
</dbReference>
<evidence type="ECO:0000256" key="9">
    <source>
        <dbReference type="PROSITE-ProRule" id="PRU00169"/>
    </source>
</evidence>
<dbReference type="Gene3D" id="3.30.565.10">
    <property type="entry name" value="Histidine kinase-like ATPase, C-terminal domain"/>
    <property type="match status" value="1"/>
</dbReference>
<keyword evidence="16" id="KW-1185">Reference proteome</keyword>
<dbReference type="InterPro" id="IPR011006">
    <property type="entry name" value="CheY-like_superfamily"/>
</dbReference>
<dbReference type="Proteomes" id="UP000027284">
    <property type="component" value="Unassembled WGS sequence"/>
</dbReference>
<dbReference type="GO" id="GO:0005524">
    <property type="term" value="F:ATP binding"/>
    <property type="evidence" value="ECO:0007669"/>
    <property type="project" value="UniProtKB-KW"/>
</dbReference>
<dbReference type="SMART" id="SM00387">
    <property type="entry name" value="HATPase_c"/>
    <property type="match status" value="1"/>
</dbReference>
<feature type="domain" description="Histidine kinase" evidence="11">
    <location>
        <begin position="307"/>
        <end position="515"/>
    </location>
</feature>
<dbReference type="InterPro" id="IPR003594">
    <property type="entry name" value="HATPase_dom"/>
</dbReference>
<keyword evidence="4" id="KW-0808">Transferase</keyword>
<evidence type="ECO:0000256" key="8">
    <source>
        <dbReference type="ARBA" id="ARBA00023012"/>
    </source>
</evidence>
<dbReference type="PANTHER" id="PTHR43065">
    <property type="entry name" value="SENSOR HISTIDINE KINASE"/>
    <property type="match status" value="1"/>
</dbReference>
<evidence type="ECO:0000313" key="16">
    <source>
        <dbReference type="Proteomes" id="UP000027284"/>
    </source>
</evidence>
<dbReference type="PROSITE" id="PS50113">
    <property type="entry name" value="PAC"/>
    <property type="match status" value="2"/>
</dbReference>
<dbReference type="InterPro" id="IPR005467">
    <property type="entry name" value="His_kinase_dom"/>
</dbReference>
<evidence type="ECO:0000313" key="15">
    <source>
        <dbReference type="EMBL" id="KDA55052.1"/>
    </source>
</evidence>
<gene>
    <name evidence="15" type="ORF">EG19_00065</name>
</gene>
<dbReference type="SUPFAM" id="SSF47384">
    <property type="entry name" value="Homodimeric domain of signal transducing histidine kinase"/>
    <property type="match status" value="1"/>
</dbReference>
<evidence type="ECO:0000256" key="5">
    <source>
        <dbReference type="ARBA" id="ARBA00022741"/>
    </source>
</evidence>
<sequence length="654" mass="71451">MGWFAAFSAGFVQITPPELVLFIVLVGLVSLVWALVLRAALKRRTEELLATEARFQALVERLPVGVFRASLDGKFLTCNSAAARLLGFPSREAMMDASAWELYTSAAERERFVNKLRESRHLPVHEVMLRRRDGTPIWVLRDASLFVEQGREVIEGVIMDWSEVRRAQEEVRLLAHALRSISECVSITDTENRILFVNEAFCRTYGYEPEELVGQNIALVRLPEDPTPSLETTLAQTLAGGFRGEVWNHTKECRRILIRLSTSVVRDEHGKPLALIGVARDITAEREREEALREMQKLETLGRLVGGIAHDFNNILQAQMALVQLLEGVSGLPPEAGHWVQQVEGLVHRGSSLTRKLLLFARREGEHFSPLDLNAFVGEELGFLKRLLPENIKLVQELAPSPLVVNGDWHQLGQVLMNLVVNAQDAMPGGGTVAVRTLAGEGWVGFEVRDTGVGIPPEIRHKLFEPFFTTKPAGRGTGLGLAVVHGIVSTHGGRVEVESLVGQGSCFRVWLPRFAAGEAVAKPARTSAPPSPQGQGQRLLLVEDEPLAREALANALAALGYQVTAVASAEEALALPDLGSLAILLTDYGLPGMTGLELAASLMSRVPQLKVVLMSGYGPELATINGRFQAGAHFLQKPFSLAELAATLAKLTVQ</sequence>